<dbReference type="Proteomes" id="UP000182360">
    <property type="component" value="Unassembled WGS sequence"/>
</dbReference>
<protein>
    <submittedName>
        <fullName evidence="5">Predicted dehydrogenase</fullName>
    </submittedName>
</protein>
<comment type="similarity">
    <text evidence="1">Belongs to the Gfo/Idh/MocA family.</text>
</comment>
<evidence type="ECO:0000259" key="4">
    <source>
        <dbReference type="Pfam" id="PF22725"/>
    </source>
</evidence>
<proteinExistence type="inferred from homology"/>
<dbReference type="EMBL" id="FOFU01000001">
    <property type="protein sequence ID" value="SEP68353.1"/>
    <property type="molecule type" value="Genomic_DNA"/>
</dbReference>
<keyword evidence="2" id="KW-0560">Oxidoreductase</keyword>
<dbReference type="GO" id="GO:0016491">
    <property type="term" value="F:oxidoreductase activity"/>
    <property type="evidence" value="ECO:0007669"/>
    <property type="project" value="UniProtKB-KW"/>
</dbReference>
<sequence>MKNYVNWAILAPGRIANSMATAMNGIKDGKLPGINGDKIHLYAVASRNLERAKEFADKWYFEKAYGSYEELYNDPEVDAVYIANPHAFHLDSVLGCLNGGKHVLCEKPAGCSRDQLDKMTSLAREKNLFFMEAMWTAFNPCIREIKKEIAAGTIGNIINIDSRFCNRNPYDSDDRNYDPRQAGGALLDLGIYNIYFAMMLADFSPITAESSAVRMLKGVDAWNSVNLTFENGIVTSFQDAMDVPSTTGTHDAVIYGTKGFITVENFFCTQKADVHVYKNTWGSDNEVVREIREPFAVNGYEYECAHATEFILNGRTESDVHTFKKSEDLIDMMDTLRKDWNFKYPFED</sequence>
<dbReference type="PANTHER" id="PTHR22604:SF105">
    <property type="entry name" value="TRANS-1,2-DIHYDROBENZENE-1,2-DIOL DEHYDROGENASE"/>
    <property type="match status" value="1"/>
</dbReference>
<name>A0A1H8ZVP3_9SPIR</name>
<dbReference type="InterPro" id="IPR036291">
    <property type="entry name" value="NAD(P)-bd_dom_sf"/>
</dbReference>
<dbReference type="Pfam" id="PF01408">
    <property type="entry name" value="GFO_IDH_MocA"/>
    <property type="match status" value="1"/>
</dbReference>
<dbReference type="InterPro" id="IPR055170">
    <property type="entry name" value="GFO_IDH_MocA-like_dom"/>
</dbReference>
<evidence type="ECO:0000256" key="2">
    <source>
        <dbReference type="ARBA" id="ARBA00023002"/>
    </source>
</evidence>
<dbReference type="InterPro" id="IPR050984">
    <property type="entry name" value="Gfo/Idh/MocA_domain"/>
</dbReference>
<dbReference type="GO" id="GO:0000166">
    <property type="term" value="F:nucleotide binding"/>
    <property type="evidence" value="ECO:0007669"/>
    <property type="project" value="InterPro"/>
</dbReference>
<dbReference type="AlphaFoldDB" id="A0A1H8ZVP3"/>
<dbReference type="PANTHER" id="PTHR22604">
    <property type="entry name" value="OXIDOREDUCTASES"/>
    <property type="match status" value="1"/>
</dbReference>
<gene>
    <name evidence="5" type="ORF">SAMN04487977_101105</name>
</gene>
<evidence type="ECO:0000313" key="6">
    <source>
        <dbReference type="Proteomes" id="UP000182360"/>
    </source>
</evidence>
<dbReference type="Pfam" id="PF22725">
    <property type="entry name" value="GFO_IDH_MocA_C3"/>
    <property type="match status" value="1"/>
</dbReference>
<dbReference type="Gene3D" id="3.30.360.10">
    <property type="entry name" value="Dihydrodipicolinate Reductase, domain 2"/>
    <property type="match status" value="1"/>
</dbReference>
<organism evidence="5 6">
    <name type="scientific">Treponema bryantii</name>
    <dbReference type="NCBI Taxonomy" id="163"/>
    <lineage>
        <taxon>Bacteria</taxon>
        <taxon>Pseudomonadati</taxon>
        <taxon>Spirochaetota</taxon>
        <taxon>Spirochaetia</taxon>
        <taxon>Spirochaetales</taxon>
        <taxon>Treponemataceae</taxon>
        <taxon>Treponema</taxon>
    </lineage>
</organism>
<evidence type="ECO:0000256" key="1">
    <source>
        <dbReference type="ARBA" id="ARBA00010928"/>
    </source>
</evidence>
<dbReference type="InterPro" id="IPR000683">
    <property type="entry name" value="Gfo/Idh/MocA-like_OxRdtase_N"/>
</dbReference>
<dbReference type="SUPFAM" id="SSF55347">
    <property type="entry name" value="Glyceraldehyde-3-phosphate dehydrogenase-like, C-terminal domain"/>
    <property type="match status" value="1"/>
</dbReference>
<accession>A0A1H8ZVP3</accession>
<dbReference type="SUPFAM" id="SSF51735">
    <property type="entry name" value="NAD(P)-binding Rossmann-fold domains"/>
    <property type="match status" value="1"/>
</dbReference>
<feature type="domain" description="Gfo/Idh/MocA-like oxidoreductase N-terminal" evidence="3">
    <location>
        <begin position="13"/>
        <end position="131"/>
    </location>
</feature>
<dbReference type="Gene3D" id="3.40.50.720">
    <property type="entry name" value="NAD(P)-binding Rossmann-like Domain"/>
    <property type="match status" value="1"/>
</dbReference>
<feature type="domain" description="GFO/IDH/MocA-like oxidoreductase" evidence="4">
    <location>
        <begin position="142"/>
        <end position="261"/>
    </location>
</feature>
<dbReference type="STRING" id="163.SAMN04487775_10887"/>
<reference evidence="5 6" key="1">
    <citation type="submission" date="2016-10" db="EMBL/GenBank/DDBJ databases">
        <authorList>
            <person name="de Groot N.N."/>
        </authorList>
    </citation>
    <scope>NUCLEOTIDE SEQUENCE [LARGE SCALE GENOMIC DNA]</scope>
    <source>
        <strain evidence="5 6">B25</strain>
    </source>
</reference>
<evidence type="ECO:0000259" key="3">
    <source>
        <dbReference type="Pfam" id="PF01408"/>
    </source>
</evidence>
<evidence type="ECO:0000313" key="5">
    <source>
        <dbReference type="EMBL" id="SEP68353.1"/>
    </source>
</evidence>
<keyword evidence="6" id="KW-1185">Reference proteome</keyword>
<dbReference type="RefSeq" id="WP_074639906.1">
    <property type="nucleotide sequence ID" value="NZ_FOFU01000001.1"/>
</dbReference>
<dbReference type="eggNOG" id="COG0673">
    <property type="taxonomic scope" value="Bacteria"/>
</dbReference>
<dbReference type="OrthoDB" id="9783105at2"/>